<dbReference type="SUPFAM" id="SSF50978">
    <property type="entry name" value="WD40 repeat-like"/>
    <property type="match status" value="1"/>
</dbReference>
<keyword evidence="5" id="KW-0539">Nucleus</keyword>
<feature type="compositionally biased region" description="Basic and acidic residues" evidence="9">
    <location>
        <begin position="276"/>
        <end position="287"/>
    </location>
</feature>
<accession>A0A671NI96</accession>
<dbReference type="GO" id="GO:0003714">
    <property type="term" value="F:transcription corepressor activity"/>
    <property type="evidence" value="ECO:0007669"/>
    <property type="project" value="TreeGrafter"/>
</dbReference>
<keyword evidence="8" id="KW-0175">Coiled coil</keyword>
<dbReference type="Pfam" id="PF03920">
    <property type="entry name" value="TLE_N"/>
    <property type="match status" value="1"/>
</dbReference>
<dbReference type="InterPro" id="IPR009146">
    <property type="entry name" value="Groucho_enhance"/>
</dbReference>
<feature type="domain" description="Groucho/TLE N-terminal Q-rich" evidence="10">
    <location>
        <begin position="18"/>
        <end position="131"/>
    </location>
</feature>
<comment type="function">
    <text evidence="6">Transcriptional corepressor that binds to a number of transcription factors. Inhibits the transcriptional activation mediated by CTNNB1 and TCF family members in Wnt signaling. The effects of full-length TLE family members may be modulated by association with dominant-negative AES.</text>
</comment>
<dbReference type="PANTHER" id="PTHR10814:SF24">
    <property type="entry name" value="TRANSDUCIN-LIKE ENHANCER PROTEIN 3"/>
    <property type="match status" value="1"/>
</dbReference>
<dbReference type="CDD" id="cd00200">
    <property type="entry name" value="WD40"/>
    <property type="match status" value="1"/>
</dbReference>
<feature type="compositionally biased region" description="Basic and acidic residues" evidence="9">
    <location>
        <begin position="304"/>
        <end position="313"/>
    </location>
</feature>
<dbReference type="PROSITE" id="PS50294">
    <property type="entry name" value="WD_REPEATS_REGION"/>
    <property type="match status" value="1"/>
</dbReference>
<dbReference type="InterPro" id="IPR019775">
    <property type="entry name" value="WD40_repeat_CS"/>
</dbReference>
<keyword evidence="4" id="KW-0677">Repeat</keyword>
<dbReference type="SMART" id="SM00320">
    <property type="entry name" value="WD40"/>
    <property type="match status" value="7"/>
</dbReference>
<feature type="repeat" description="WD" evidence="7">
    <location>
        <begin position="552"/>
        <end position="593"/>
    </location>
</feature>
<evidence type="ECO:0000256" key="6">
    <source>
        <dbReference type="ARBA" id="ARBA00045617"/>
    </source>
</evidence>
<protein>
    <submittedName>
        <fullName evidence="11">Protein groucho-2</fullName>
    </submittedName>
</protein>
<dbReference type="PRINTS" id="PR01850">
    <property type="entry name" value="GROUCHOFAMLY"/>
</dbReference>
<evidence type="ECO:0000256" key="9">
    <source>
        <dbReference type="SAM" id="MobiDB-lite"/>
    </source>
</evidence>
<comment type="similarity">
    <text evidence="2">Belongs to the WD repeat Groucho/TLE family.</text>
</comment>
<dbReference type="InterPro" id="IPR005617">
    <property type="entry name" value="Groucho/TLE_N"/>
</dbReference>
<evidence type="ECO:0000256" key="1">
    <source>
        <dbReference type="ARBA" id="ARBA00004123"/>
    </source>
</evidence>
<dbReference type="Proteomes" id="UP000472260">
    <property type="component" value="Unassembled WGS sequence"/>
</dbReference>
<dbReference type="PROSITE" id="PS00678">
    <property type="entry name" value="WD_REPEATS_1"/>
    <property type="match status" value="2"/>
</dbReference>
<evidence type="ECO:0000256" key="4">
    <source>
        <dbReference type="ARBA" id="ARBA00022737"/>
    </source>
</evidence>
<dbReference type="FunFam" id="2.130.10.10:FF:000001">
    <property type="entry name" value="transducin-like enhancer protein 3 isoform X1"/>
    <property type="match status" value="1"/>
</dbReference>
<evidence type="ECO:0000313" key="12">
    <source>
        <dbReference type="Proteomes" id="UP000472260"/>
    </source>
</evidence>
<dbReference type="InterPro" id="IPR015943">
    <property type="entry name" value="WD40/YVTN_repeat-like_dom_sf"/>
</dbReference>
<feature type="repeat" description="WD" evidence="7">
    <location>
        <begin position="594"/>
        <end position="635"/>
    </location>
</feature>
<keyword evidence="3 7" id="KW-0853">WD repeat</keyword>
<name>A0A671NI96_9TELE</name>
<dbReference type="AlphaFoldDB" id="A0A671NI96"/>
<evidence type="ECO:0000313" key="11">
    <source>
        <dbReference type="Ensembl" id="ENSSANP00000045218.1"/>
    </source>
</evidence>
<evidence type="ECO:0000256" key="3">
    <source>
        <dbReference type="ARBA" id="ARBA00022574"/>
    </source>
</evidence>
<evidence type="ECO:0000256" key="8">
    <source>
        <dbReference type="SAM" id="Coils"/>
    </source>
</evidence>
<evidence type="ECO:0000256" key="7">
    <source>
        <dbReference type="PROSITE-ProRule" id="PRU00221"/>
    </source>
</evidence>
<dbReference type="Pfam" id="PF00400">
    <property type="entry name" value="WD40"/>
    <property type="match status" value="6"/>
</dbReference>
<feature type="region of interest" description="Disordered" evidence="9">
    <location>
        <begin position="192"/>
        <end position="347"/>
    </location>
</feature>
<reference evidence="11" key="2">
    <citation type="submission" date="2025-09" db="UniProtKB">
        <authorList>
            <consortium name="Ensembl"/>
        </authorList>
    </citation>
    <scope>IDENTIFICATION</scope>
</reference>
<evidence type="ECO:0000256" key="2">
    <source>
        <dbReference type="ARBA" id="ARBA00005969"/>
    </source>
</evidence>
<proteinExistence type="inferred from homology"/>
<dbReference type="GO" id="GO:0005634">
    <property type="term" value="C:nucleus"/>
    <property type="evidence" value="ECO:0007669"/>
    <property type="project" value="UniProtKB-SubCell"/>
</dbReference>
<feature type="compositionally biased region" description="Polar residues" evidence="9">
    <location>
        <begin position="192"/>
        <end position="213"/>
    </location>
</feature>
<evidence type="ECO:0000256" key="5">
    <source>
        <dbReference type="ARBA" id="ARBA00023242"/>
    </source>
</evidence>
<sequence>MYSQGRHPAPHQPGQPGFKFTVAESCDRIKDEFQFLQAQYHSLKVEYDKLANEKTEMQRHYVMVRLTEIAKRLNAILAQIMPFLSQEHQQQVAQAVERAKQVTMTELNAIIGVRGLPNLPLTQQQLQAQHLSHAVHGPMALPPHPSGLQPPGIPPVTGSGSGLLALGALGSQPHLPVKDEKNHHDLDLMAHLNTSPLSPSQNNSISPSDSLRTTSEKHRASSDYSLDSKKRKVEDKDSMSRYDSDGDKSDDLVVDVSNEDPATPRGSPAHSPPENGIDKPRPAKKDTPNSPASVASSGSTPSSKNKEHGHNDKSSTPGLKSNTPTPRNDAPTPGTSTTPGLRPILGKPPMEALAAPALRTPLSYPTPFAMMSHHEMNGSLTSPGVYAGLHISPQMSAAAAAAAAYGRSPMVSICVSLSLCLSVSLRAYSFHVSADGQMQPVPFPPDALIGPGIPRHARQINTLSHGEVVCAVTISNPTRHVYTGGKGCVKIWDISQPGSKSPVSQLDCLNRDNYIRSCKLLPDGRTLIVGGEASTLTIWDLASQTPRIKAELTSSAPACYALAISPDAKVCFSCCSDGNIAVWDLHNQTLVRQFQGHTDGASCIDISHDGTKLWTGGLDNTVRSWDLREGRQLQQHDFTSQIFSLGYCPTGEWLAVGMESSNVEVLHHTKPDKYQLHLHESCVLSLKFAYCGKWFVSTGKDNLLNAWRTPYGASIFQSKESSSVLSCDISADDKYIVTGSGDKKATVYEVIY</sequence>
<comment type="subcellular location">
    <subcellularLocation>
        <location evidence="1">Nucleus</location>
    </subcellularLocation>
</comment>
<dbReference type="InterPro" id="IPR001680">
    <property type="entry name" value="WD40_rpt"/>
</dbReference>
<feature type="compositionally biased region" description="Polar residues" evidence="9">
    <location>
        <begin position="314"/>
        <end position="326"/>
    </location>
</feature>
<evidence type="ECO:0000259" key="10">
    <source>
        <dbReference type="Pfam" id="PF03920"/>
    </source>
</evidence>
<reference evidence="11" key="1">
    <citation type="submission" date="2025-08" db="UniProtKB">
        <authorList>
            <consortium name="Ensembl"/>
        </authorList>
    </citation>
    <scope>IDENTIFICATION</scope>
</reference>
<dbReference type="PROSITE" id="PS50082">
    <property type="entry name" value="WD_REPEATS_2"/>
    <property type="match status" value="2"/>
</dbReference>
<organism evidence="11 12">
    <name type="scientific">Sinocyclocheilus anshuiensis</name>
    <dbReference type="NCBI Taxonomy" id="1608454"/>
    <lineage>
        <taxon>Eukaryota</taxon>
        <taxon>Metazoa</taxon>
        <taxon>Chordata</taxon>
        <taxon>Craniata</taxon>
        <taxon>Vertebrata</taxon>
        <taxon>Euteleostomi</taxon>
        <taxon>Actinopterygii</taxon>
        <taxon>Neopterygii</taxon>
        <taxon>Teleostei</taxon>
        <taxon>Ostariophysi</taxon>
        <taxon>Cypriniformes</taxon>
        <taxon>Cyprinidae</taxon>
        <taxon>Cyprininae</taxon>
        <taxon>Sinocyclocheilus</taxon>
    </lineage>
</organism>
<dbReference type="GO" id="GO:0005667">
    <property type="term" value="C:transcription regulator complex"/>
    <property type="evidence" value="ECO:0007669"/>
    <property type="project" value="TreeGrafter"/>
</dbReference>
<feature type="compositionally biased region" description="Low complexity" evidence="9">
    <location>
        <begin position="290"/>
        <end position="303"/>
    </location>
</feature>
<feature type="compositionally biased region" description="Basic and acidic residues" evidence="9">
    <location>
        <begin position="214"/>
        <end position="251"/>
    </location>
</feature>
<dbReference type="InterPro" id="IPR036322">
    <property type="entry name" value="WD40_repeat_dom_sf"/>
</dbReference>
<dbReference type="Gene3D" id="2.130.10.10">
    <property type="entry name" value="YVTN repeat-like/Quinoprotein amine dehydrogenase"/>
    <property type="match status" value="1"/>
</dbReference>
<dbReference type="Ensembl" id="ENSSANT00000048094.1">
    <property type="protein sequence ID" value="ENSSANP00000045218.1"/>
    <property type="gene ID" value="ENSSANG00000019103.1"/>
</dbReference>
<feature type="coiled-coil region" evidence="8">
    <location>
        <begin position="26"/>
        <end position="60"/>
    </location>
</feature>
<feature type="region of interest" description="Disordered" evidence="9">
    <location>
        <begin position="136"/>
        <end position="159"/>
    </location>
</feature>
<gene>
    <name evidence="11" type="primary">LOC107672253</name>
</gene>
<dbReference type="PANTHER" id="PTHR10814">
    <property type="entry name" value="TRANSDUCIN-LIKE ENHANCER PROTEIN"/>
    <property type="match status" value="1"/>
</dbReference>
<dbReference type="GO" id="GO:0090090">
    <property type="term" value="P:negative regulation of canonical Wnt signaling pathway"/>
    <property type="evidence" value="ECO:0007669"/>
    <property type="project" value="TreeGrafter"/>
</dbReference>
<keyword evidence="12" id="KW-1185">Reference proteome</keyword>